<dbReference type="CDD" id="cd16926">
    <property type="entry name" value="HATPase_MutL-MLH-PMS-like"/>
    <property type="match status" value="1"/>
</dbReference>
<evidence type="ECO:0000313" key="9">
    <source>
        <dbReference type="Proteomes" id="UP001596461"/>
    </source>
</evidence>
<dbReference type="Pfam" id="PF08676">
    <property type="entry name" value="MutL_C"/>
    <property type="match status" value="1"/>
</dbReference>
<dbReference type="InterPro" id="IPR042120">
    <property type="entry name" value="MutL_C_dimsub"/>
</dbReference>
<dbReference type="InterPro" id="IPR020568">
    <property type="entry name" value="Ribosomal_Su5_D2-typ_SF"/>
</dbReference>
<keyword evidence="2 4" id="KW-0227">DNA damage</keyword>
<dbReference type="SUPFAM" id="SSF54211">
    <property type="entry name" value="Ribosomal protein S5 domain 2-like"/>
    <property type="match status" value="1"/>
</dbReference>
<dbReference type="SUPFAM" id="SSF55874">
    <property type="entry name" value="ATPase domain of HSP90 chaperone/DNA topoisomerase II/histidine kinase"/>
    <property type="match status" value="1"/>
</dbReference>
<protein>
    <recommendedName>
        <fullName evidence="4">DNA mismatch repair protein MutL</fullName>
    </recommendedName>
</protein>
<dbReference type="PROSITE" id="PS00058">
    <property type="entry name" value="DNA_MISMATCH_REPAIR_1"/>
    <property type="match status" value="1"/>
</dbReference>
<dbReference type="PANTHER" id="PTHR10073:SF12">
    <property type="entry name" value="DNA MISMATCH REPAIR PROTEIN MLH1"/>
    <property type="match status" value="1"/>
</dbReference>
<dbReference type="InterPro" id="IPR013507">
    <property type="entry name" value="DNA_mismatch_S5_2-like"/>
</dbReference>
<evidence type="ECO:0000256" key="5">
    <source>
        <dbReference type="SAM" id="MobiDB-lite"/>
    </source>
</evidence>
<comment type="caution">
    <text evidence="8">The sequence shown here is derived from an EMBL/GenBank/DDBJ whole genome shotgun (WGS) entry which is preliminary data.</text>
</comment>
<keyword evidence="3 4" id="KW-0234">DNA repair</keyword>
<dbReference type="Gene3D" id="3.30.230.10">
    <property type="match status" value="1"/>
</dbReference>
<feature type="domain" description="DNA mismatch repair protein S5" evidence="7">
    <location>
        <begin position="224"/>
        <end position="350"/>
    </location>
</feature>
<dbReference type="NCBIfam" id="TIGR00585">
    <property type="entry name" value="mutl"/>
    <property type="match status" value="1"/>
</dbReference>
<name>A0ABD5WGA6_9EURY</name>
<keyword evidence="8" id="KW-0255">Endonuclease</keyword>
<dbReference type="HAMAP" id="MF_00149">
    <property type="entry name" value="DNA_mis_repair"/>
    <property type="match status" value="1"/>
</dbReference>
<dbReference type="Gene3D" id="3.30.565.10">
    <property type="entry name" value="Histidine kinase-like ATPase, C-terminal domain"/>
    <property type="match status" value="1"/>
</dbReference>
<dbReference type="Proteomes" id="UP001596461">
    <property type="component" value="Unassembled WGS sequence"/>
</dbReference>
<dbReference type="SUPFAM" id="SSF118116">
    <property type="entry name" value="DNA mismatch repair protein MutL"/>
    <property type="match status" value="1"/>
</dbReference>
<dbReference type="InterPro" id="IPR002099">
    <property type="entry name" value="MutL/Mlh/PMS"/>
</dbReference>
<dbReference type="InterPro" id="IPR014790">
    <property type="entry name" value="MutL_C"/>
</dbReference>
<dbReference type="EMBL" id="JBHTAH010000010">
    <property type="protein sequence ID" value="MFC7070366.1"/>
    <property type="molecule type" value="Genomic_DNA"/>
</dbReference>
<dbReference type="InterPro" id="IPR036890">
    <property type="entry name" value="HATPase_C_sf"/>
</dbReference>
<evidence type="ECO:0000259" key="7">
    <source>
        <dbReference type="SMART" id="SM01340"/>
    </source>
</evidence>
<feature type="compositionally biased region" description="Acidic residues" evidence="5">
    <location>
        <begin position="1"/>
        <end position="12"/>
    </location>
</feature>
<dbReference type="InterPro" id="IPR020667">
    <property type="entry name" value="DNA_mismatch_repair_MutL"/>
</dbReference>
<gene>
    <name evidence="4 8" type="primary">mutL</name>
    <name evidence="8" type="ORF">ACFQL9_12005</name>
</gene>
<keyword evidence="8" id="KW-0378">Hydrolase</keyword>
<accession>A0ABD5WGA6</accession>
<keyword evidence="9" id="KW-1185">Reference proteome</keyword>
<dbReference type="InterPro" id="IPR042121">
    <property type="entry name" value="MutL_C_regsub"/>
</dbReference>
<reference evidence="8 9" key="1">
    <citation type="journal article" date="2019" name="Int. J. Syst. Evol. Microbiol.">
        <title>The Global Catalogue of Microorganisms (GCM) 10K type strain sequencing project: providing services to taxonomists for standard genome sequencing and annotation.</title>
        <authorList>
            <consortium name="The Broad Institute Genomics Platform"/>
            <consortium name="The Broad Institute Genome Sequencing Center for Infectious Disease"/>
            <person name="Wu L."/>
            <person name="Ma J."/>
        </authorList>
    </citation>
    <scope>NUCLEOTIDE SEQUENCE [LARGE SCALE GENOMIC DNA]</scope>
    <source>
        <strain evidence="8 9">DT31</strain>
    </source>
</reference>
<dbReference type="Pfam" id="PF13589">
    <property type="entry name" value="HATPase_c_3"/>
    <property type="match status" value="1"/>
</dbReference>
<dbReference type="FunFam" id="3.30.565.10:FF:000003">
    <property type="entry name" value="DNA mismatch repair endonuclease MutL"/>
    <property type="match status" value="1"/>
</dbReference>
<dbReference type="InterPro" id="IPR014762">
    <property type="entry name" value="DNA_mismatch_repair_CS"/>
</dbReference>
<dbReference type="SMART" id="SM01340">
    <property type="entry name" value="DNA_mis_repair"/>
    <property type="match status" value="1"/>
</dbReference>
<dbReference type="InterPro" id="IPR037198">
    <property type="entry name" value="MutL_C_sf"/>
</dbReference>
<dbReference type="Pfam" id="PF01119">
    <property type="entry name" value="DNA_mis_repair"/>
    <property type="match status" value="1"/>
</dbReference>
<dbReference type="SMART" id="SM00853">
    <property type="entry name" value="MutL_C"/>
    <property type="match status" value="1"/>
</dbReference>
<keyword evidence="8" id="KW-0540">Nuclease</keyword>
<feature type="domain" description="MutL C-terminal dimerisation" evidence="6">
    <location>
        <begin position="383"/>
        <end position="526"/>
    </location>
</feature>
<evidence type="ECO:0000259" key="6">
    <source>
        <dbReference type="SMART" id="SM00853"/>
    </source>
</evidence>
<dbReference type="PANTHER" id="PTHR10073">
    <property type="entry name" value="DNA MISMATCH REPAIR PROTEIN MLH, PMS, MUTL"/>
    <property type="match status" value="1"/>
</dbReference>
<dbReference type="InterPro" id="IPR014721">
    <property type="entry name" value="Ribsml_uS5_D2-typ_fold_subgr"/>
</dbReference>
<dbReference type="GO" id="GO:0006298">
    <property type="term" value="P:mismatch repair"/>
    <property type="evidence" value="ECO:0007669"/>
    <property type="project" value="UniProtKB-UniRule"/>
</dbReference>
<evidence type="ECO:0000256" key="2">
    <source>
        <dbReference type="ARBA" id="ARBA00022763"/>
    </source>
</evidence>
<dbReference type="RefSeq" id="WP_390210649.1">
    <property type="nucleotide sequence ID" value="NZ_JBHTAH010000010.1"/>
</dbReference>
<dbReference type="CDD" id="cd00782">
    <property type="entry name" value="MutL_Trans"/>
    <property type="match status" value="1"/>
</dbReference>
<dbReference type="GO" id="GO:0004519">
    <property type="term" value="F:endonuclease activity"/>
    <property type="evidence" value="ECO:0007669"/>
    <property type="project" value="UniProtKB-KW"/>
</dbReference>
<organism evidence="8 9">
    <name type="scientific">Halobaculum lipolyticum</name>
    <dbReference type="NCBI Taxonomy" id="3032001"/>
    <lineage>
        <taxon>Archaea</taxon>
        <taxon>Methanobacteriati</taxon>
        <taxon>Methanobacteriota</taxon>
        <taxon>Stenosarchaea group</taxon>
        <taxon>Halobacteria</taxon>
        <taxon>Halobacteriales</taxon>
        <taxon>Haloferacaceae</taxon>
        <taxon>Halobaculum</taxon>
    </lineage>
</organism>
<dbReference type="Gene3D" id="3.30.1540.20">
    <property type="entry name" value="MutL, C-terminal domain, dimerisation subdomain"/>
    <property type="match status" value="1"/>
</dbReference>
<evidence type="ECO:0000256" key="3">
    <source>
        <dbReference type="ARBA" id="ARBA00023204"/>
    </source>
</evidence>
<evidence type="ECO:0000256" key="4">
    <source>
        <dbReference type="HAMAP-Rule" id="MF_00149"/>
    </source>
</evidence>
<proteinExistence type="inferred from homology"/>
<comment type="similarity">
    <text evidence="1 4">Belongs to the DNA mismatch repair MutL/HexB family.</text>
</comment>
<evidence type="ECO:0000256" key="1">
    <source>
        <dbReference type="ARBA" id="ARBA00006082"/>
    </source>
</evidence>
<sequence>MSDGSDEGDEGDGTAGGDSPAVRELDDDVIQRTAAGEVVTRPARVVAELLDNALDAGADRVDVAVDGDGTERIRVADDGHGMSRADAVRAVEPHATSKIREADDLRTATTMGFRGEALAAVADAGALELTTSDGGAVGTRVTVADGEKTVADAGRGRGTTVVVRDLFGDRPARRESLASPAREFGRISELVTAYALARPDVAVSLSHDGRETVSTPGTGTRDALVALYGRETGGESTAVTHRVGVDLAERSADLTVEGRLCYPSTTRSTRDHVHVAVNGRPVRDDDLRTAVSRGYGSLLPGGREPVATLCLDLPAWAVDPNVHPAKQRVAIRGGDAVADAVETGVREALTTADLRRSGEVAMDLDSSLAPVEGADSDFADAAVLGVFRDLYVLCESGEDLLVVDQHAAHERVNFERLRAALADEAVPAATLDPAETVTLDPPTAAAVEEHREELARLGFRVDPFGGTTYRVTQVPAPLGRVADAETLRTVATDLRESSGRGGADALREDLLAELACHPSLKAGDALDRETATRLVERLGECERPYACPHGRPTVLSLAESTLADGFERH</sequence>
<evidence type="ECO:0000313" key="8">
    <source>
        <dbReference type="EMBL" id="MFC7070366.1"/>
    </source>
</evidence>
<dbReference type="Gene3D" id="3.30.1370.100">
    <property type="entry name" value="MutL, C-terminal domain, regulatory subdomain"/>
    <property type="match status" value="1"/>
</dbReference>
<comment type="function">
    <text evidence="4">This protein is involved in the repair of mismatches in DNA. It is required for dam-dependent methyl-directed DNA mismatch repair. May act as a 'molecular matchmaker', a protein that promotes the formation of a stable complex between two or more DNA-binding proteins in an ATP-dependent manner without itself being part of a final effector complex.</text>
</comment>
<dbReference type="AlphaFoldDB" id="A0ABD5WGA6"/>
<dbReference type="InterPro" id="IPR038973">
    <property type="entry name" value="MutL/Mlh/Pms-like"/>
</dbReference>
<feature type="region of interest" description="Disordered" evidence="5">
    <location>
        <begin position="1"/>
        <end position="24"/>
    </location>
</feature>